<sequence>MALDADNIWQPTSGYIDNAQVTALAKRLGVADFEALYDFSLEQPEAYWREIVDFCGVRFSKDYQRYCDVSRGAPFPSWFVGGELNWVDMVLDNAEARERTAIVGESESGACRSVTYGELGDEVRAFAAGLKSLGLKRGDRIGLLMENGIEASVSLLAIAYIGAIVVPLFSGFGSDAIVSRLKPCGARALITTTGFQRRGRFVATAETLAAVQEDLNGLEFLILKRSADDPSAPGDTPPGSVDWHSLAQTSDDAGASERMSPDDPFMVIFTSGTTGKPKGAVHVHGGFPVKIAHDSAVHFDVGPGDVFCWPADMGWIAGALILSAALLRGATLVCYDGAPDYPDWSRMGKLVARHKATHFGSAPTLIRGLAAHQDIATSADLSRLKILITAGEAIAPEHFVWFEKHFGRGECPLINYTGGTEVSGGLLSSVVTKPIVPGGFNARSPGVAVDVVDPSGASVTGTIGELAIRAPFTGMTAAFWQDEERYLETYWQTVPGIWIHGDLAMRTEDGHYFMLGRSDDTIKVAGKRVGPGEVEEILVEIDGVVEAAVIGAEDATKGQAIVAFITCEGAREDIRELAAARIQERLGRPFKPRAIYIVDQLPKTRSSKIMRRVIRSVYSGQPPGDLSSLVNPEAIDDIAKTIEMA</sequence>
<keyword evidence="1" id="KW-0436">Ligase</keyword>
<evidence type="ECO:0000259" key="7">
    <source>
        <dbReference type="Pfam" id="PF13193"/>
    </source>
</evidence>
<feature type="domain" description="Acetyl-coenzyme A synthetase N-terminal" evidence="8">
    <location>
        <begin position="34"/>
        <end position="86"/>
    </location>
</feature>
<evidence type="ECO:0000313" key="10">
    <source>
        <dbReference type="Proteomes" id="UP001430804"/>
    </source>
</evidence>
<dbReference type="InterPro" id="IPR032387">
    <property type="entry name" value="ACAS_N"/>
</dbReference>
<evidence type="ECO:0000256" key="1">
    <source>
        <dbReference type="ARBA" id="ARBA00022598"/>
    </source>
</evidence>
<evidence type="ECO:0000256" key="5">
    <source>
        <dbReference type="ARBA" id="ARBA00022990"/>
    </source>
</evidence>
<name>A0ABS6WQE2_9HYPH</name>
<dbReference type="Pfam" id="PF13193">
    <property type="entry name" value="AMP-binding_C"/>
    <property type="match status" value="1"/>
</dbReference>
<keyword evidence="5" id="KW-0007">Acetylation</keyword>
<evidence type="ECO:0000256" key="2">
    <source>
        <dbReference type="ARBA" id="ARBA00022723"/>
    </source>
</evidence>
<dbReference type="EMBL" id="JAHWQX010000003">
    <property type="protein sequence ID" value="MBW3098184.1"/>
    <property type="molecule type" value="Genomic_DNA"/>
</dbReference>
<evidence type="ECO:0000313" key="9">
    <source>
        <dbReference type="EMBL" id="MBW3098184.1"/>
    </source>
</evidence>
<feature type="domain" description="AMP-dependent synthetase/ligase" evidence="6">
    <location>
        <begin position="95"/>
        <end position="472"/>
    </location>
</feature>
<organism evidence="9 10">
    <name type="scientific">Pseudohoeflea coraliihabitans</name>
    <dbReference type="NCBI Taxonomy" id="2860393"/>
    <lineage>
        <taxon>Bacteria</taxon>
        <taxon>Pseudomonadati</taxon>
        <taxon>Pseudomonadota</taxon>
        <taxon>Alphaproteobacteria</taxon>
        <taxon>Hyphomicrobiales</taxon>
        <taxon>Rhizobiaceae</taxon>
        <taxon>Pseudohoeflea</taxon>
    </lineage>
</organism>
<dbReference type="Pfam" id="PF16177">
    <property type="entry name" value="ACAS_N"/>
    <property type="match status" value="1"/>
</dbReference>
<accession>A0ABS6WQE2</accession>
<dbReference type="PROSITE" id="PS00455">
    <property type="entry name" value="AMP_BINDING"/>
    <property type="match status" value="1"/>
</dbReference>
<evidence type="ECO:0000259" key="6">
    <source>
        <dbReference type="Pfam" id="PF00501"/>
    </source>
</evidence>
<dbReference type="Pfam" id="PF00501">
    <property type="entry name" value="AMP-binding"/>
    <property type="match status" value="1"/>
</dbReference>
<evidence type="ECO:0000256" key="3">
    <source>
        <dbReference type="ARBA" id="ARBA00022741"/>
    </source>
</evidence>
<feature type="domain" description="AMP-binding enzyme C-terminal" evidence="7">
    <location>
        <begin position="533"/>
        <end position="608"/>
    </location>
</feature>
<keyword evidence="10" id="KW-1185">Reference proteome</keyword>
<keyword evidence="3" id="KW-0547">Nucleotide-binding</keyword>
<keyword evidence="2" id="KW-0479">Metal-binding</keyword>
<proteinExistence type="predicted"/>
<dbReference type="RefSeq" id="WP_219202110.1">
    <property type="nucleotide sequence ID" value="NZ_JAHWQX010000003.1"/>
</dbReference>
<dbReference type="InterPro" id="IPR000873">
    <property type="entry name" value="AMP-dep_synth/lig_dom"/>
</dbReference>
<evidence type="ECO:0000259" key="8">
    <source>
        <dbReference type="Pfam" id="PF16177"/>
    </source>
</evidence>
<comment type="caution">
    <text evidence="9">The sequence shown here is derived from an EMBL/GenBank/DDBJ whole genome shotgun (WGS) entry which is preliminary data.</text>
</comment>
<gene>
    <name evidence="9" type="ORF">KY465_12930</name>
</gene>
<dbReference type="InterPro" id="IPR020845">
    <property type="entry name" value="AMP-binding_CS"/>
</dbReference>
<dbReference type="InterPro" id="IPR025110">
    <property type="entry name" value="AMP-bd_C"/>
</dbReference>
<reference evidence="9" key="1">
    <citation type="submission" date="2021-07" db="EMBL/GenBank/DDBJ databases">
        <title>Pseudohoeflea marina sp. nov. a polyhydroxyalcanoate-producing bacterium.</title>
        <authorList>
            <person name="Zheng W."/>
            <person name="Yu S."/>
            <person name="Huang Y."/>
        </authorList>
    </citation>
    <scope>NUCLEOTIDE SEQUENCE</scope>
    <source>
        <strain evidence="9">DP4N28-3</strain>
    </source>
</reference>
<protein>
    <submittedName>
        <fullName evidence="9">AMP-binding protein</fullName>
    </submittedName>
</protein>
<keyword evidence="4" id="KW-0067">ATP-binding</keyword>
<dbReference type="Proteomes" id="UP001430804">
    <property type="component" value="Unassembled WGS sequence"/>
</dbReference>
<dbReference type="PANTHER" id="PTHR24095:SF14">
    <property type="entry name" value="ACETYL-COENZYME A SYNTHETASE 1"/>
    <property type="match status" value="1"/>
</dbReference>
<dbReference type="PANTHER" id="PTHR24095">
    <property type="entry name" value="ACETYL-COENZYME A SYNTHETASE"/>
    <property type="match status" value="1"/>
</dbReference>
<evidence type="ECO:0000256" key="4">
    <source>
        <dbReference type="ARBA" id="ARBA00022840"/>
    </source>
</evidence>